<proteinExistence type="predicted"/>
<gene>
    <name evidence="1" type="ORF">EVAR_67505_1</name>
</gene>
<dbReference type="OrthoDB" id="117690at2759"/>
<keyword evidence="2" id="KW-1185">Reference proteome</keyword>
<evidence type="ECO:0000313" key="2">
    <source>
        <dbReference type="Proteomes" id="UP000299102"/>
    </source>
</evidence>
<accession>A0A4C2A0V5</accession>
<evidence type="ECO:0000313" key="1">
    <source>
        <dbReference type="EMBL" id="GBP92793.1"/>
    </source>
</evidence>
<dbReference type="STRING" id="151549.A0A4C2A0V5"/>
<protein>
    <submittedName>
        <fullName evidence="1">Uncharacterized protein</fullName>
    </submittedName>
</protein>
<comment type="caution">
    <text evidence="1">The sequence shown here is derived from an EMBL/GenBank/DDBJ whole genome shotgun (WGS) entry which is preliminary data.</text>
</comment>
<sequence>MKLFSGTHTGENIAKERNAIANRWDIEHDKIHLLIHDSGANMVKGVRLAEYDSARCFIHTTQKDIIESLEVEPEVIAIIAADRRLVTHFNHSGLAQENLLAIQNAKFTRASIGARYQYKVEFLFLYDRTKAGLIVVCC</sequence>
<dbReference type="Proteomes" id="UP000299102">
    <property type="component" value="Unassembled WGS sequence"/>
</dbReference>
<name>A0A4C2A0V5_EUMVA</name>
<reference evidence="1 2" key="1">
    <citation type="journal article" date="2019" name="Commun. Biol.">
        <title>The bagworm genome reveals a unique fibroin gene that provides high tensile strength.</title>
        <authorList>
            <person name="Kono N."/>
            <person name="Nakamura H."/>
            <person name="Ohtoshi R."/>
            <person name="Tomita M."/>
            <person name="Numata K."/>
            <person name="Arakawa K."/>
        </authorList>
    </citation>
    <scope>NUCLEOTIDE SEQUENCE [LARGE SCALE GENOMIC DNA]</scope>
</reference>
<dbReference type="EMBL" id="BGZK01002310">
    <property type="protein sequence ID" value="GBP92793.1"/>
    <property type="molecule type" value="Genomic_DNA"/>
</dbReference>
<dbReference type="AlphaFoldDB" id="A0A4C2A0V5"/>
<organism evidence="1 2">
    <name type="scientific">Eumeta variegata</name>
    <name type="common">Bagworm moth</name>
    <name type="synonym">Eumeta japonica</name>
    <dbReference type="NCBI Taxonomy" id="151549"/>
    <lineage>
        <taxon>Eukaryota</taxon>
        <taxon>Metazoa</taxon>
        <taxon>Ecdysozoa</taxon>
        <taxon>Arthropoda</taxon>
        <taxon>Hexapoda</taxon>
        <taxon>Insecta</taxon>
        <taxon>Pterygota</taxon>
        <taxon>Neoptera</taxon>
        <taxon>Endopterygota</taxon>
        <taxon>Lepidoptera</taxon>
        <taxon>Glossata</taxon>
        <taxon>Ditrysia</taxon>
        <taxon>Tineoidea</taxon>
        <taxon>Psychidae</taxon>
        <taxon>Oiketicinae</taxon>
        <taxon>Eumeta</taxon>
    </lineage>
</organism>